<name>A0A543IB50_9ACTN</name>
<evidence type="ECO:0000313" key="2">
    <source>
        <dbReference type="Proteomes" id="UP000316706"/>
    </source>
</evidence>
<sequence length="815" mass="89364">MTARDRAAASAGWGPLARWRGRRLFRAAARGDIAAREDVVRVADMPGHRLRQRARESLALWWASGGVPPGPPREHYELLREAVRRNGFVPAEPPLRHRVLALLGRLGECGPEEAPWVAGLLSDPDLIVRSQAAEFCRVVSEPVLSALWRQTEAPRPDSSFLLRQSLLENRRYPFDHVDRLWGEWLAPRPPEELGEALLRWGVRSSDWVNGPLSDIALERPPDVLNQPRHREALITALGYGDHPLYEIAERTFLSLADQKLTEEVCAAALERPELVPFCRKHRLAPRDEVRRAMFFLLTGQPEQHRALDPDSSLLSLAYASASVEERARMLKAMRDAGGLDLVRVLVGDDRRGRIADMSSYQVEYLGGQLAGRREWDELWALVQDVPVSSGTALIRLFDGWLPRDADARRLFEMYLETPPEAVKAALDSAPEDQVPPGGQARLRFRGRVNDVSFAPDGPYLAAAGTKRIVGVFDLRRAELVERYDGFNTSVGRILHLGDGIVVAGERTNNPRRDCRLVLCADGVTRTLHTGPGSITSLARVDESGGFVAATRAGALVLGGRGGAPADPVPVRSLGRGMHWARTVAAHPASGRLAVLAPALVLAEVGDGSVVPLSAPTGPYANAAFVDTDLIACADRVSFVTMLRWSGEDLVQEADATVEWMSRFTASPALGGPVVATAHKRPYKATRRSLHFYDATLEETRVLSSLHDYDYDITSLTVSPGGELLAVGHADGHADVIDLRLLEVPEILRRPLVNLIPRDLGVVTGALTATSMSREMRASLQLIRASMEHRFRFEVEIDAEAGGAVGLTPGEYEISL</sequence>
<dbReference type="EMBL" id="VFPO01000001">
    <property type="protein sequence ID" value="TQM67815.1"/>
    <property type="molecule type" value="Genomic_DNA"/>
</dbReference>
<dbReference type="InterPro" id="IPR011047">
    <property type="entry name" value="Quinoprotein_ADH-like_sf"/>
</dbReference>
<organism evidence="1 2">
    <name type="scientific">Actinomadura hallensis</name>
    <dbReference type="NCBI Taxonomy" id="337895"/>
    <lineage>
        <taxon>Bacteria</taxon>
        <taxon>Bacillati</taxon>
        <taxon>Actinomycetota</taxon>
        <taxon>Actinomycetes</taxon>
        <taxon>Streptosporangiales</taxon>
        <taxon>Thermomonosporaceae</taxon>
        <taxon>Actinomadura</taxon>
    </lineage>
</organism>
<dbReference type="AlphaFoldDB" id="A0A543IB50"/>
<evidence type="ECO:0000313" key="1">
    <source>
        <dbReference type="EMBL" id="TQM67815.1"/>
    </source>
</evidence>
<gene>
    <name evidence="1" type="ORF">FHX41_1436</name>
</gene>
<dbReference type="Pfam" id="PF00400">
    <property type="entry name" value="WD40"/>
    <property type="match status" value="1"/>
</dbReference>
<accession>A0A543IB50</accession>
<dbReference type="InterPro" id="IPR001680">
    <property type="entry name" value="WD40_rpt"/>
</dbReference>
<dbReference type="SMART" id="SM00320">
    <property type="entry name" value="WD40"/>
    <property type="match status" value="2"/>
</dbReference>
<keyword evidence="2" id="KW-1185">Reference proteome</keyword>
<dbReference type="Proteomes" id="UP000316706">
    <property type="component" value="Unassembled WGS sequence"/>
</dbReference>
<dbReference type="SUPFAM" id="SSF50998">
    <property type="entry name" value="Quinoprotein alcohol dehydrogenase-like"/>
    <property type="match status" value="1"/>
</dbReference>
<proteinExistence type="predicted"/>
<reference evidence="1 2" key="1">
    <citation type="submission" date="2019-06" db="EMBL/GenBank/DDBJ databases">
        <title>Sequencing the genomes of 1000 actinobacteria strains.</title>
        <authorList>
            <person name="Klenk H.-P."/>
        </authorList>
    </citation>
    <scope>NUCLEOTIDE SEQUENCE [LARGE SCALE GENOMIC DNA]</scope>
    <source>
        <strain evidence="1 2">DSM 45043</strain>
    </source>
</reference>
<comment type="caution">
    <text evidence="1">The sequence shown here is derived from an EMBL/GenBank/DDBJ whole genome shotgun (WGS) entry which is preliminary data.</text>
</comment>
<dbReference type="OrthoDB" id="3450751at2"/>
<dbReference type="Gene3D" id="2.130.10.10">
    <property type="entry name" value="YVTN repeat-like/Quinoprotein amine dehydrogenase"/>
    <property type="match status" value="1"/>
</dbReference>
<dbReference type="InterPro" id="IPR015943">
    <property type="entry name" value="WD40/YVTN_repeat-like_dom_sf"/>
</dbReference>
<protein>
    <submittedName>
        <fullName evidence="1">Uncharacterized protein</fullName>
    </submittedName>
</protein>
<dbReference type="RefSeq" id="WP_141966878.1">
    <property type="nucleotide sequence ID" value="NZ_VFPO01000001.1"/>
</dbReference>